<dbReference type="OrthoDB" id="47713at2"/>
<dbReference type="EMBL" id="CVRB01000002">
    <property type="protein sequence ID" value="CRK82270.1"/>
    <property type="molecule type" value="Genomic_DNA"/>
</dbReference>
<protein>
    <recommendedName>
        <fullName evidence="3">Transcription initiation factor TFIIIB</fullName>
    </recommendedName>
</protein>
<proteinExistence type="predicted"/>
<accession>A0A0U1NW78</accession>
<evidence type="ECO:0000313" key="1">
    <source>
        <dbReference type="EMBL" id="CRK82270.1"/>
    </source>
</evidence>
<evidence type="ECO:0000313" key="2">
    <source>
        <dbReference type="Proteomes" id="UP000199087"/>
    </source>
</evidence>
<name>A0A0U1NW78_9BACI</name>
<evidence type="ECO:0008006" key="3">
    <source>
        <dbReference type="Google" id="ProtNLM"/>
    </source>
</evidence>
<dbReference type="Proteomes" id="UP000199087">
    <property type="component" value="Unassembled WGS sequence"/>
</dbReference>
<dbReference type="AlphaFoldDB" id="A0A0U1NW78"/>
<organism evidence="1 2">
    <name type="scientific">Neobacillus massiliamazoniensis</name>
    <dbReference type="NCBI Taxonomy" id="1499688"/>
    <lineage>
        <taxon>Bacteria</taxon>
        <taxon>Bacillati</taxon>
        <taxon>Bacillota</taxon>
        <taxon>Bacilli</taxon>
        <taxon>Bacillales</taxon>
        <taxon>Bacillaceae</taxon>
        <taxon>Neobacillus</taxon>
    </lineage>
</organism>
<keyword evidence="2" id="KW-1185">Reference proteome</keyword>
<sequence>MVDQLCSACGNNTFAKGKLGNGYTSVTPVEKLLGSSPLILTFCKKCGEVVSIKVQNPDKF</sequence>
<reference evidence="2" key="1">
    <citation type="submission" date="2015-05" db="EMBL/GenBank/DDBJ databases">
        <authorList>
            <person name="Urmite Genomes"/>
        </authorList>
    </citation>
    <scope>NUCLEOTIDE SEQUENCE [LARGE SCALE GENOMIC DNA]</scope>
    <source>
        <strain evidence="2">LF1</strain>
    </source>
</reference>
<gene>
    <name evidence="1" type="ORF">BN000_02193</name>
</gene>